<evidence type="ECO:0000313" key="8">
    <source>
        <dbReference type="EMBL" id="KAJ3650690.1"/>
    </source>
</evidence>
<dbReference type="InterPro" id="IPR007110">
    <property type="entry name" value="Ig-like_dom"/>
</dbReference>
<comment type="caution">
    <text evidence="8">The sequence shown here is derived from an EMBL/GenBank/DDBJ whole genome shotgun (WGS) entry which is preliminary data.</text>
</comment>
<dbReference type="GO" id="GO:0050839">
    <property type="term" value="F:cell adhesion molecule binding"/>
    <property type="evidence" value="ECO:0007669"/>
    <property type="project" value="TreeGrafter"/>
</dbReference>
<evidence type="ECO:0000256" key="2">
    <source>
        <dbReference type="ARBA" id="ARBA00023136"/>
    </source>
</evidence>
<proteinExistence type="predicted"/>
<evidence type="ECO:0000256" key="4">
    <source>
        <dbReference type="ARBA" id="ARBA00023180"/>
    </source>
</evidence>
<keyword evidence="5" id="KW-0393">Immunoglobulin domain</keyword>
<dbReference type="PROSITE" id="PS50835">
    <property type="entry name" value="IG_LIKE"/>
    <property type="match status" value="1"/>
</dbReference>
<keyword evidence="3" id="KW-1015">Disulfide bond</keyword>
<dbReference type="EMBL" id="JALNTZ010000005">
    <property type="protein sequence ID" value="KAJ3650690.1"/>
    <property type="molecule type" value="Genomic_DNA"/>
</dbReference>
<evidence type="ECO:0000256" key="5">
    <source>
        <dbReference type="ARBA" id="ARBA00023319"/>
    </source>
</evidence>
<dbReference type="InterPro" id="IPR051275">
    <property type="entry name" value="Cell_adhesion_signaling"/>
</dbReference>
<accession>A0AA38MBA5</accession>
<evidence type="ECO:0000256" key="3">
    <source>
        <dbReference type="ARBA" id="ARBA00023157"/>
    </source>
</evidence>
<sequence>MCRVAGWDTSGLAIFAGVFLTMNAAPPPGHLCRVIILSYNTGFWIALYKVDLSSSDIIQSLRLLGKFQATSNFYNCMLIIREVSLFVGERVEVVPREALVLPGQNVTVMCRVGVPLQYCRVEIPNMRPLNLNAKLSNPDVAYYGSGLSAGQCGFTINKVTEKNNGPVRCMLGIETEATESTGTVQLIVAKAPRIPEMDLSRGTDSLNIYKLNDVLQASCVVRDGRPVANISWYLNEEPLYNSEVSMPTIMELAKENLQTKVQNMTRVLQATDNGKSLRCVAFHPAYPEGRAETSRQLDVKYAPLPQADLHKFGYIVGQPGLITVVLEANPRPIIEWEIGSEKLRENQNDQTGRLEAEEVKDMGSGRFDVSLRIAAIKKEDTERTYTLRAYNDMGSYDYTVIISTSPEPEGIELGIGGIIGIVVSILVVLFVVFLLVFAKVTSRWCFSDGATVIDYTTGDSSHHVTADGVSGDGVDNPHHQASQEYINGNDVKKEEKKINTEV</sequence>
<dbReference type="GO" id="GO:0005911">
    <property type="term" value="C:cell-cell junction"/>
    <property type="evidence" value="ECO:0007669"/>
    <property type="project" value="TreeGrafter"/>
</dbReference>
<dbReference type="AlphaFoldDB" id="A0AA38MBA5"/>
<dbReference type="Proteomes" id="UP001168821">
    <property type="component" value="Unassembled WGS sequence"/>
</dbReference>
<feature type="transmembrane region" description="Helical" evidence="6">
    <location>
        <begin position="413"/>
        <end position="437"/>
    </location>
</feature>
<name>A0AA38MBA5_9CUCU</name>
<comment type="subcellular location">
    <subcellularLocation>
        <location evidence="1">Membrane</location>
        <topology evidence="1">Single-pass type I membrane protein</topology>
    </subcellularLocation>
</comment>
<evidence type="ECO:0000313" key="9">
    <source>
        <dbReference type="Proteomes" id="UP001168821"/>
    </source>
</evidence>
<dbReference type="SUPFAM" id="SSF48726">
    <property type="entry name" value="Immunoglobulin"/>
    <property type="match status" value="3"/>
</dbReference>
<dbReference type="InterPro" id="IPR013162">
    <property type="entry name" value="CD80_C2-set"/>
</dbReference>
<protein>
    <recommendedName>
        <fullName evidence="7">Ig-like domain-containing protein</fullName>
    </recommendedName>
</protein>
<evidence type="ECO:0000259" key="7">
    <source>
        <dbReference type="PROSITE" id="PS50835"/>
    </source>
</evidence>
<dbReference type="PANTHER" id="PTHR11640:SF136">
    <property type="entry name" value="NEPHRIN"/>
    <property type="match status" value="1"/>
</dbReference>
<keyword evidence="6" id="KW-1133">Transmembrane helix</keyword>
<keyword evidence="9" id="KW-1185">Reference proteome</keyword>
<evidence type="ECO:0000256" key="6">
    <source>
        <dbReference type="SAM" id="Phobius"/>
    </source>
</evidence>
<dbReference type="PANTHER" id="PTHR11640">
    <property type="entry name" value="NEPHRIN"/>
    <property type="match status" value="1"/>
</dbReference>
<evidence type="ECO:0000256" key="1">
    <source>
        <dbReference type="ARBA" id="ARBA00004479"/>
    </source>
</evidence>
<dbReference type="Gene3D" id="2.60.40.10">
    <property type="entry name" value="Immunoglobulins"/>
    <property type="match status" value="2"/>
</dbReference>
<dbReference type="Pfam" id="PF08205">
    <property type="entry name" value="C2-set_2"/>
    <property type="match status" value="1"/>
</dbReference>
<keyword evidence="6" id="KW-0812">Transmembrane</keyword>
<dbReference type="GO" id="GO:0098609">
    <property type="term" value="P:cell-cell adhesion"/>
    <property type="evidence" value="ECO:0007669"/>
    <property type="project" value="TreeGrafter"/>
</dbReference>
<feature type="domain" description="Ig-like" evidence="7">
    <location>
        <begin position="192"/>
        <end position="298"/>
    </location>
</feature>
<dbReference type="GO" id="GO:0005886">
    <property type="term" value="C:plasma membrane"/>
    <property type="evidence" value="ECO:0007669"/>
    <property type="project" value="TreeGrafter"/>
</dbReference>
<reference evidence="8" key="1">
    <citation type="journal article" date="2023" name="G3 (Bethesda)">
        <title>Whole genome assemblies of Zophobas morio and Tenebrio molitor.</title>
        <authorList>
            <person name="Kaur S."/>
            <person name="Stinson S.A."/>
            <person name="diCenzo G.C."/>
        </authorList>
    </citation>
    <scope>NUCLEOTIDE SEQUENCE</scope>
    <source>
        <strain evidence="8">QUZm001</strain>
    </source>
</reference>
<dbReference type="InterPro" id="IPR036179">
    <property type="entry name" value="Ig-like_dom_sf"/>
</dbReference>
<organism evidence="8 9">
    <name type="scientific">Zophobas morio</name>
    <dbReference type="NCBI Taxonomy" id="2755281"/>
    <lineage>
        <taxon>Eukaryota</taxon>
        <taxon>Metazoa</taxon>
        <taxon>Ecdysozoa</taxon>
        <taxon>Arthropoda</taxon>
        <taxon>Hexapoda</taxon>
        <taxon>Insecta</taxon>
        <taxon>Pterygota</taxon>
        <taxon>Neoptera</taxon>
        <taxon>Endopterygota</taxon>
        <taxon>Coleoptera</taxon>
        <taxon>Polyphaga</taxon>
        <taxon>Cucujiformia</taxon>
        <taxon>Tenebrionidae</taxon>
        <taxon>Zophobas</taxon>
    </lineage>
</organism>
<dbReference type="InterPro" id="IPR013783">
    <property type="entry name" value="Ig-like_fold"/>
</dbReference>
<keyword evidence="2 6" id="KW-0472">Membrane</keyword>
<gene>
    <name evidence="8" type="ORF">Zmor_016772</name>
</gene>
<keyword evidence="4" id="KW-0325">Glycoprotein</keyword>